<dbReference type="EMBL" id="JAVIZJ010000001">
    <property type="protein sequence ID" value="MDR6208407.1"/>
    <property type="molecule type" value="Genomic_DNA"/>
</dbReference>
<evidence type="ECO:0000313" key="2">
    <source>
        <dbReference type="Proteomes" id="UP001261666"/>
    </source>
</evidence>
<proteinExistence type="predicted"/>
<sequence>MTKDDIEWLIIELIAQDNEQAAADLLEELSAAGEHLPVDSLLAAEVLARVEEQCGVSLPTDAETAKALRSVKSFAEAVWNLLPKDQGKEATA</sequence>
<protein>
    <submittedName>
        <fullName evidence="1">Acyl carrier protein</fullName>
    </submittedName>
</protein>
<evidence type="ECO:0000313" key="1">
    <source>
        <dbReference type="EMBL" id="MDR6208407.1"/>
    </source>
</evidence>
<reference evidence="1" key="1">
    <citation type="submission" date="2023-08" db="EMBL/GenBank/DDBJ databases">
        <title>Functional and genomic diversity of the sorghum phyllosphere microbiome.</title>
        <authorList>
            <person name="Shade A."/>
        </authorList>
    </citation>
    <scope>NUCLEOTIDE SEQUENCE</scope>
    <source>
        <strain evidence="1">SORGH_AS_0885</strain>
    </source>
</reference>
<accession>A0ACC6ICQ4</accession>
<dbReference type="Proteomes" id="UP001261666">
    <property type="component" value="Unassembled WGS sequence"/>
</dbReference>
<comment type="caution">
    <text evidence="1">The sequence shown here is derived from an EMBL/GenBank/DDBJ whole genome shotgun (WGS) entry which is preliminary data.</text>
</comment>
<organism evidence="1 2">
    <name type="scientific">Nocardioides zeae</name>
    <dbReference type="NCBI Taxonomy" id="1457234"/>
    <lineage>
        <taxon>Bacteria</taxon>
        <taxon>Bacillati</taxon>
        <taxon>Actinomycetota</taxon>
        <taxon>Actinomycetes</taxon>
        <taxon>Propionibacteriales</taxon>
        <taxon>Nocardioidaceae</taxon>
        <taxon>Nocardioides</taxon>
    </lineage>
</organism>
<gene>
    <name evidence="1" type="ORF">QE364_000095</name>
</gene>
<name>A0ACC6ICQ4_9ACTN</name>
<keyword evidence="2" id="KW-1185">Reference proteome</keyword>